<evidence type="ECO:0000256" key="2">
    <source>
        <dbReference type="ARBA" id="ARBA00023002"/>
    </source>
</evidence>
<keyword evidence="4" id="KW-1185">Reference proteome</keyword>
<dbReference type="PRINTS" id="PR00081">
    <property type="entry name" value="GDHRDH"/>
</dbReference>
<dbReference type="InterPro" id="IPR036291">
    <property type="entry name" value="NAD(P)-bd_dom_sf"/>
</dbReference>
<evidence type="ECO:0000313" key="4">
    <source>
        <dbReference type="Proteomes" id="UP000776651"/>
    </source>
</evidence>
<dbReference type="Gene3D" id="3.40.50.720">
    <property type="entry name" value="NAD(P)-binding Rossmann-like Domain"/>
    <property type="match status" value="1"/>
</dbReference>
<proteinExistence type="inferred from homology"/>
<name>A0ABS7JK88_9SPHN</name>
<reference evidence="3 4" key="1">
    <citation type="submission" date="2021-08" db="EMBL/GenBank/DDBJ databases">
        <title>Comparative Genomics Analysis of the Genus Qipengyuania Reveals Extensive Genetic Diversity and Metabolic Versatility, Including the Description of Fifteen Novel Species.</title>
        <authorList>
            <person name="Liu Y."/>
        </authorList>
    </citation>
    <scope>NUCLEOTIDE SEQUENCE [LARGE SCALE GENOMIC DNA]</scope>
    <source>
        <strain evidence="3 4">GH25</strain>
    </source>
</reference>
<dbReference type="NCBIfam" id="NF004845">
    <property type="entry name" value="PRK06196.1"/>
    <property type="match status" value="1"/>
</dbReference>
<dbReference type="SUPFAM" id="SSF51735">
    <property type="entry name" value="NAD(P)-binding Rossmann-fold domains"/>
    <property type="match status" value="1"/>
</dbReference>
<dbReference type="Pfam" id="PF00106">
    <property type="entry name" value="adh_short"/>
    <property type="match status" value="1"/>
</dbReference>
<gene>
    <name evidence="3" type="ORF">K3177_15005</name>
</gene>
<dbReference type="RefSeq" id="WP_221598883.1">
    <property type="nucleotide sequence ID" value="NZ_JAIGNQ010000004.1"/>
</dbReference>
<sequence length="324" mass="35041">MLKKQHPISSPFDAFSTALDVVDGVDLSHKTAIVTGGYSGLGLETTRALCAAGADVIVPARDTLRAQEATKDLQRVECMHIDLSDATSIDEFANEVLATRKSIDLLINNAGVMATPLFRDAHGHEGQFSVNHLGHFRLTCALWPGLARRGARVISVSSRGHQISPVVFDDIDFRQRQYDKWLAYGQAKTANALFAVALDRRGANEGVRAYSLHPGQILTRLARHLSAEEVSGFDAYDNQGNPRIDPAAGLKTPQQGAATALWCATSSLLEGSGGLYCEDCNVAQIHEGEPGSPGVSQWAVDDEAAERLWNLSHEWTGNTLISLR</sequence>
<dbReference type="EMBL" id="JAIGNQ010000004">
    <property type="protein sequence ID" value="MBX7489815.1"/>
    <property type="molecule type" value="Genomic_DNA"/>
</dbReference>
<comment type="similarity">
    <text evidence="1">Belongs to the short-chain dehydrogenases/reductases (SDR) family.</text>
</comment>
<accession>A0ABS7JK88</accession>
<comment type="caution">
    <text evidence="3">The sequence shown here is derived from an EMBL/GenBank/DDBJ whole genome shotgun (WGS) entry which is preliminary data.</text>
</comment>
<organism evidence="3 4">
    <name type="scientific">Qipengyuania pacifica</name>
    <dbReference type="NCBI Taxonomy" id="2860199"/>
    <lineage>
        <taxon>Bacteria</taxon>
        <taxon>Pseudomonadati</taxon>
        <taxon>Pseudomonadota</taxon>
        <taxon>Alphaproteobacteria</taxon>
        <taxon>Sphingomonadales</taxon>
        <taxon>Erythrobacteraceae</taxon>
        <taxon>Qipengyuania</taxon>
    </lineage>
</organism>
<dbReference type="PANTHER" id="PTHR24320:SF283">
    <property type="entry name" value="RETINOL DEHYDROGENASE 11"/>
    <property type="match status" value="1"/>
</dbReference>
<dbReference type="Proteomes" id="UP000776651">
    <property type="component" value="Unassembled WGS sequence"/>
</dbReference>
<evidence type="ECO:0000256" key="1">
    <source>
        <dbReference type="ARBA" id="ARBA00006484"/>
    </source>
</evidence>
<evidence type="ECO:0000313" key="3">
    <source>
        <dbReference type="EMBL" id="MBX7489815.1"/>
    </source>
</evidence>
<dbReference type="InterPro" id="IPR002347">
    <property type="entry name" value="SDR_fam"/>
</dbReference>
<dbReference type="PANTHER" id="PTHR24320">
    <property type="entry name" value="RETINOL DEHYDROGENASE"/>
    <property type="match status" value="1"/>
</dbReference>
<protein>
    <submittedName>
        <fullName evidence="3">SDR family NAD(P)-dependent oxidoreductase</fullName>
    </submittedName>
</protein>
<keyword evidence="2" id="KW-0560">Oxidoreductase</keyword>